<comment type="catalytic activity">
    <reaction evidence="6">
        <text>(sulfur carrier)-H + L-cysteine = (sulfur carrier)-SH + L-alanine</text>
        <dbReference type="Rhea" id="RHEA:43892"/>
        <dbReference type="Rhea" id="RHEA-COMP:14737"/>
        <dbReference type="Rhea" id="RHEA-COMP:14739"/>
        <dbReference type="ChEBI" id="CHEBI:29917"/>
        <dbReference type="ChEBI" id="CHEBI:35235"/>
        <dbReference type="ChEBI" id="CHEBI:57972"/>
        <dbReference type="ChEBI" id="CHEBI:64428"/>
        <dbReference type="EC" id="2.8.1.7"/>
    </reaction>
</comment>
<dbReference type="InterPro" id="IPR010970">
    <property type="entry name" value="Cys_dSase_SufS"/>
</dbReference>
<keyword evidence="9" id="KW-1185">Reference proteome</keyword>
<evidence type="ECO:0000313" key="8">
    <source>
        <dbReference type="EMBL" id="MFC3705873.1"/>
    </source>
</evidence>
<evidence type="ECO:0000256" key="1">
    <source>
        <dbReference type="ARBA" id="ARBA00001933"/>
    </source>
</evidence>
<organism evidence="8 9">
    <name type="scientific">Devosia honganensis</name>
    <dbReference type="NCBI Taxonomy" id="1610527"/>
    <lineage>
        <taxon>Bacteria</taxon>
        <taxon>Pseudomonadati</taxon>
        <taxon>Pseudomonadota</taxon>
        <taxon>Alphaproteobacteria</taxon>
        <taxon>Hyphomicrobiales</taxon>
        <taxon>Devosiaceae</taxon>
        <taxon>Devosia</taxon>
    </lineage>
</organism>
<evidence type="ECO:0000256" key="6">
    <source>
        <dbReference type="ARBA" id="ARBA00050776"/>
    </source>
</evidence>
<dbReference type="CDD" id="cd06453">
    <property type="entry name" value="SufS_like"/>
    <property type="match status" value="1"/>
</dbReference>
<keyword evidence="4 8" id="KW-0808">Transferase</keyword>
<evidence type="ECO:0000256" key="4">
    <source>
        <dbReference type="ARBA" id="ARBA00022679"/>
    </source>
</evidence>
<comment type="similarity">
    <text evidence="2">Belongs to the class-V pyridoxal-phosphate-dependent aminotransferase family. Csd subfamily.</text>
</comment>
<evidence type="ECO:0000313" key="9">
    <source>
        <dbReference type="Proteomes" id="UP001595613"/>
    </source>
</evidence>
<dbReference type="Pfam" id="PF00266">
    <property type="entry name" value="Aminotran_5"/>
    <property type="match status" value="1"/>
</dbReference>
<dbReference type="NCBIfam" id="TIGR01979">
    <property type="entry name" value="sufS"/>
    <property type="match status" value="1"/>
</dbReference>
<dbReference type="EC" id="2.8.1.7" evidence="3"/>
<evidence type="ECO:0000256" key="3">
    <source>
        <dbReference type="ARBA" id="ARBA00012239"/>
    </source>
</evidence>
<protein>
    <recommendedName>
        <fullName evidence="3">cysteine desulfurase</fullName>
        <ecNumber evidence="3">2.8.1.7</ecNumber>
    </recommendedName>
</protein>
<dbReference type="Gene3D" id="3.90.1150.10">
    <property type="entry name" value="Aspartate Aminotransferase, domain 1"/>
    <property type="match status" value="1"/>
</dbReference>
<evidence type="ECO:0000256" key="5">
    <source>
        <dbReference type="ARBA" id="ARBA00022898"/>
    </source>
</evidence>
<feature type="domain" description="Aminotransferase class V" evidence="7">
    <location>
        <begin position="25"/>
        <end position="394"/>
    </location>
</feature>
<comment type="caution">
    <text evidence="8">The sequence shown here is derived from an EMBL/GenBank/DDBJ whole genome shotgun (WGS) entry which is preliminary data.</text>
</comment>
<reference evidence="9" key="1">
    <citation type="journal article" date="2019" name="Int. J. Syst. Evol. Microbiol.">
        <title>The Global Catalogue of Microorganisms (GCM) 10K type strain sequencing project: providing services to taxonomists for standard genome sequencing and annotation.</title>
        <authorList>
            <consortium name="The Broad Institute Genomics Platform"/>
            <consortium name="The Broad Institute Genome Sequencing Center for Infectious Disease"/>
            <person name="Wu L."/>
            <person name="Ma J."/>
        </authorList>
    </citation>
    <scope>NUCLEOTIDE SEQUENCE [LARGE SCALE GENOMIC DNA]</scope>
    <source>
        <strain evidence="9">KCTC 42281</strain>
    </source>
</reference>
<dbReference type="Gene3D" id="3.40.640.10">
    <property type="entry name" value="Type I PLP-dependent aspartate aminotransferase-like (Major domain)"/>
    <property type="match status" value="1"/>
</dbReference>
<dbReference type="SUPFAM" id="SSF53383">
    <property type="entry name" value="PLP-dependent transferases"/>
    <property type="match status" value="1"/>
</dbReference>
<evidence type="ECO:0000259" key="7">
    <source>
        <dbReference type="Pfam" id="PF00266"/>
    </source>
</evidence>
<comment type="cofactor">
    <cofactor evidence="1">
        <name>pyridoxal 5'-phosphate</name>
        <dbReference type="ChEBI" id="CHEBI:597326"/>
    </cofactor>
</comment>
<accession>A0ABV7X5H6</accession>
<dbReference type="RefSeq" id="WP_380097840.1">
    <property type="nucleotide sequence ID" value="NZ_JBHRYD010000013.1"/>
</dbReference>
<dbReference type="PANTHER" id="PTHR43586:SF8">
    <property type="entry name" value="CYSTEINE DESULFURASE 1, CHLOROPLASTIC"/>
    <property type="match status" value="1"/>
</dbReference>
<dbReference type="InterPro" id="IPR000192">
    <property type="entry name" value="Aminotrans_V_dom"/>
</dbReference>
<sequence length="406" mass="44376">MTFDLQKVRADFPILSERIHGQPLVYLDSGASAQKPVQVLDRMERGFRHEYANVHRGLHTLANRATEGYEAGRESVRRFLNAGRSEEIVFTKSATEAINLVASAFAGPRIGAGDEIVITIMEHHSNIVPWHLLRERQGAVIRWIDVDADGVLDLDAYERSLGERTRLVALTHMSNVLGTINPVREMIAIAHARGIPVLVDGSQAAVHIPVDVRDLDADFYIMTGHKLYGPTGIGVLYGKYDLLAEMQPYQGGGEMIETVTLDGVTYNEPPHRFEAGTPPIVQAMGLGTALDYMESLGREAITAHEHEVAAYAQERLSGINSLRLIGTAPGKGGIFSFALAGVHAHDIATILDRYGIAVRAGTHCAQPLLERFGVTSTCRASFALYNGKDDVDALVDGIERARKFFA</sequence>
<gene>
    <name evidence="8" type="ORF">ACFOOL_14025</name>
</gene>
<keyword evidence="5" id="KW-0663">Pyridoxal phosphate</keyword>
<name>A0ABV7X5H6_9HYPH</name>
<dbReference type="EMBL" id="JBHRYD010000013">
    <property type="protein sequence ID" value="MFC3705873.1"/>
    <property type="molecule type" value="Genomic_DNA"/>
</dbReference>
<dbReference type="InterPro" id="IPR015421">
    <property type="entry name" value="PyrdxlP-dep_Trfase_major"/>
</dbReference>
<dbReference type="InterPro" id="IPR015422">
    <property type="entry name" value="PyrdxlP-dep_Trfase_small"/>
</dbReference>
<evidence type="ECO:0000256" key="2">
    <source>
        <dbReference type="ARBA" id="ARBA00010447"/>
    </source>
</evidence>
<proteinExistence type="inferred from homology"/>
<dbReference type="PANTHER" id="PTHR43586">
    <property type="entry name" value="CYSTEINE DESULFURASE"/>
    <property type="match status" value="1"/>
</dbReference>
<dbReference type="InterPro" id="IPR015424">
    <property type="entry name" value="PyrdxlP-dep_Trfase"/>
</dbReference>
<dbReference type="Proteomes" id="UP001595613">
    <property type="component" value="Unassembled WGS sequence"/>
</dbReference>
<dbReference type="GO" id="GO:0031071">
    <property type="term" value="F:cysteine desulfurase activity"/>
    <property type="evidence" value="ECO:0007669"/>
    <property type="project" value="UniProtKB-EC"/>
</dbReference>